<accession>S8F594</accession>
<dbReference type="EMBL" id="KE504245">
    <property type="protein sequence ID" value="EPS94104.1"/>
    <property type="molecule type" value="Genomic_DNA"/>
</dbReference>
<feature type="compositionally biased region" description="Acidic residues" evidence="1">
    <location>
        <begin position="69"/>
        <end position="82"/>
    </location>
</feature>
<gene>
    <name evidence="2" type="ORF">FOMPIDRAFT_93369</name>
</gene>
<feature type="compositionally biased region" description="Basic and acidic residues" evidence="1">
    <location>
        <begin position="336"/>
        <end position="345"/>
    </location>
</feature>
<dbReference type="HOGENOM" id="CLU_653894_0_0_1"/>
<protein>
    <submittedName>
        <fullName evidence="2">Uncharacterized protein</fullName>
    </submittedName>
</protein>
<evidence type="ECO:0000313" key="2">
    <source>
        <dbReference type="EMBL" id="EPS94104.1"/>
    </source>
</evidence>
<feature type="region of interest" description="Disordered" evidence="1">
    <location>
        <begin position="69"/>
        <end position="93"/>
    </location>
</feature>
<feature type="compositionally biased region" description="Polar residues" evidence="1">
    <location>
        <begin position="347"/>
        <end position="356"/>
    </location>
</feature>
<name>S8F594_FOMSC</name>
<organism evidence="2 3">
    <name type="scientific">Fomitopsis schrenkii</name>
    <name type="common">Brown rot fungus</name>
    <dbReference type="NCBI Taxonomy" id="2126942"/>
    <lineage>
        <taxon>Eukaryota</taxon>
        <taxon>Fungi</taxon>
        <taxon>Dikarya</taxon>
        <taxon>Basidiomycota</taxon>
        <taxon>Agaricomycotina</taxon>
        <taxon>Agaricomycetes</taxon>
        <taxon>Polyporales</taxon>
        <taxon>Fomitopsis</taxon>
    </lineage>
</organism>
<feature type="region of interest" description="Disordered" evidence="1">
    <location>
        <begin position="336"/>
        <end position="420"/>
    </location>
</feature>
<dbReference type="Proteomes" id="UP000015241">
    <property type="component" value="Unassembled WGS sequence"/>
</dbReference>
<dbReference type="AlphaFoldDB" id="S8F594"/>
<evidence type="ECO:0000256" key="1">
    <source>
        <dbReference type="SAM" id="MobiDB-lite"/>
    </source>
</evidence>
<keyword evidence="3" id="KW-1185">Reference proteome</keyword>
<reference evidence="2 3" key="1">
    <citation type="journal article" date="2012" name="Science">
        <title>The Paleozoic origin of enzymatic lignin decomposition reconstructed from 31 fungal genomes.</title>
        <authorList>
            <person name="Floudas D."/>
            <person name="Binder M."/>
            <person name="Riley R."/>
            <person name="Barry K."/>
            <person name="Blanchette R.A."/>
            <person name="Henrissat B."/>
            <person name="Martinez A.T."/>
            <person name="Otillar R."/>
            <person name="Spatafora J.W."/>
            <person name="Yadav J.S."/>
            <person name="Aerts A."/>
            <person name="Benoit I."/>
            <person name="Boyd A."/>
            <person name="Carlson A."/>
            <person name="Copeland A."/>
            <person name="Coutinho P.M."/>
            <person name="de Vries R.P."/>
            <person name="Ferreira P."/>
            <person name="Findley K."/>
            <person name="Foster B."/>
            <person name="Gaskell J."/>
            <person name="Glotzer D."/>
            <person name="Gorecki P."/>
            <person name="Heitman J."/>
            <person name="Hesse C."/>
            <person name="Hori C."/>
            <person name="Igarashi K."/>
            <person name="Jurgens J.A."/>
            <person name="Kallen N."/>
            <person name="Kersten P."/>
            <person name="Kohler A."/>
            <person name="Kuees U."/>
            <person name="Kumar T.K.A."/>
            <person name="Kuo A."/>
            <person name="LaButti K."/>
            <person name="Larrondo L.F."/>
            <person name="Lindquist E."/>
            <person name="Ling A."/>
            <person name="Lombard V."/>
            <person name="Lucas S."/>
            <person name="Lundell T."/>
            <person name="Martin R."/>
            <person name="McLaughlin D.J."/>
            <person name="Morgenstern I."/>
            <person name="Morin E."/>
            <person name="Murat C."/>
            <person name="Nagy L.G."/>
            <person name="Nolan M."/>
            <person name="Ohm R.A."/>
            <person name="Patyshakuliyeva A."/>
            <person name="Rokas A."/>
            <person name="Ruiz-Duenas F.J."/>
            <person name="Sabat G."/>
            <person name="Salamov A."/>
            <person name="Samejima M."/>
            <person name="Schmutz J."/>
            <person name="Slot J.C."/>
            <person name="St John F."/>
            <person name="Stenlid J."/>
            <person name="Sun H."/>
            <person name="Sun S."/>
            <person name="Syed K."/>
            <person name="Tsang A."/>
            <person name="Wiebenga A."/>
            <person name="Young D."/>
            <person name="Pisabarro A."/>
            <person name="Eastwood D.C."/>
            <person name="Martin F."/>
            <person name="Cullen D."/>
            <person name="Grigoriev I.V."/>
            <person name="Hibbett D.S."/>
        </authorList>
    </citation>
    <scope>NUCLEOTIDE SEQUENCE</scope>
    <source>
        <strain evidence="3">FP-58527</strain>
    </source>
</reference>
<dbReference type="InParanoid" id="S8F594"/>
<proteinExistence type="predicted"/>
<feature type="compositionally biased region" description="Gly residues" evidence="1">
    <location>
        <begin position="385"/>
        <end position="408"/>
    </location>
</feature>
<dbReference type="OrthoDB" id="10640477at2759"/>
<sequence length="420" mass="45231">MPNTLVASPPPLFLRSLSADGQETIPRENANTTREVCPWPAMTGFKLYEDGSRRLKSILLDMAGVDEAVEEEGDEGVEEPADGPDMTLMDAPPPNQPLTLDDLHLDEETARTLFGGLNHKAGRYAVFQNDAASKDISLLLPGCGPWYALNACVTGVVRLLWFHIPWHRLGDFYRILGEIITAKTHYLAAENIWIEAGLAIPVLPCDAYVGELLVKRDNFLASVAVSFQLVVRRLAAVWAGNPIRDLVHASKIPGVTELYLEYLVTLEHYPPIDFTPIFDELIVTLAFAMEEIARRRMKVSRLAGADSYGGQSVDIPSDWGAIQAIIQESREKTEELLRKRKREEDSASNSDGTGKSETGPVGEGEGRESKGARRSGGDGSTTCGHGPGAGKGAGRGGKGNGMGRGSAGGSNRPSAADAPV</sequence>
<evidence type="ECO:0000313" key="3">
    <source>
        <dbReference type="Proteomes" id="UP000015241"/>
    </source>
</evidence>